<gene>
    <name evidence="2" type="ORF">Cvel_28094</name>
</gene>
<dbReference type="VEuPathDB" id="CryptoDB:Cvel_28094"/>
<name>A0A0G4HIZ9_9ALVE</name>
<dbReference type="EMBL" id="CDMZ01002854">
    <property type="protein sequence ID" value="CEM44154.1"/>
    <property type="molecule type" value="Genomic_DNA"/>
</dbReference>
<accession>A0A0G4HIZ9</accession>
<feature type="region of interest" description="Disordered" evidence="1">
    <location>
        <begin position="66"/>
        <end position="128"/>
    </location>
</feature>
<sequence>MREKQIEKRKGRKPSQQAAKDSMRRYVDGIALIKDGALSKAVSHLGFSGIATPNMKTFRKLKDLHPPRRTRYEPKPSYQTCSTSSLRSIPSYKQPALPPEALPRESQGGGMNTFVSFSQATDWEGGVQ</sequence>
<reference evidence="2" key="1">
    <citation type="submission" date="2014-11" db="EMBL/GenBank/DDBJ databases">
        <authorList>
            <person name="Otto D Thomas"/>
            <person name="Naeem Raeece"/>
        </authorList>
    </citation>
    <scope>NUCLEOTIDE SEQUENCE</scope>
</reference>
<feature type="compositionally biased region" description="Polar residues" evidence="1">
    <location>
        <begin position="77"/>
        <end position="88"/>
    </location>
</feature>
<evidence type="ECO:0000256" key="1">
    <source>
        <dbReference type="SAM" id="MobiDB-lite"/>
    </source>
</evidence>
<protein>
    <submittedName>
        <fullName evidence="2">Uncharacterized protein</fullName>
    </submittedName>
</protein>
<dbReference type="AlphaFoldDB" id="A0A0G4HIZ9"/>
<dbReference type="PhylomeDB" id="A0A0G4HIZ9"/>
<feature type="region of interest" description="Disordered" evidence="1">
    <location>
        <begin position="1"/>
        <end position="23"/>
    </location>
</feature>
<organism evidence="2">
    <name type="scientific">Chromera velia CCMP2878</name>
    <dbReference type="NCBI Taxonomy" id="1169474"/>
    <lineage>
        <taxon>Eukaryota</taxon>
        <taxon>Sar</taxon>
        <taxon>Alveolata</taxon>
        <taxon>Colpodellida</taxon>
        <taxon>Chromeraceae</taxon>
        <taxon>Chromera</taxon>
    </lineage>
</organism>
<evidence type="ECO:0000313" key="2">
    <source>
        <dbReference type="EMBL" id="CEM44154.1"/>
    </source>
</evidence>
<proteinExistence type="predicted"/>